<feature type="transmembrane region" description="Helical" evidence="1">
    <location>
        <begin position="179"/>
        <end position="200"/>
    </location>
</feature>
<evidence type="ECO:0000313" key="3">
    <source>
        <dbReference type="Proteomes" id="UP001501035"/>
    </source>
</evidence>
<dbReference type="Proteomes" id="UP001501035">
    <property type="component" value="Unassembled WGS sequence"/>
</dbReference>
<comment type="caution">
    <text evidence="2">The sequence shown here is derived from an EMBL/GenBank/DDBJ whole genome shotgun (WGS) entry which is preliminary data.</text>
</comment>
<dbReference type="Pfam" id="PF09490">
    <property type="entry name" value="CbtA"/>
    <property type="match status" value="1"/>
</dbReference>
<reference evidence="3" key="1">
    <citation type="journal article" date="2019" name="Int. J. Syst. Evol. Microbiol.">
        <title>The Global Catalogue of Microorganisms (GCM) 10K type strain sequencing project: providing services to taxonomists for standard genome sequencing and annotation.</title>
        <authorList>
            <consortium name="The Broad Institute Genomics Platform"/>
            <consortium name="The Broad Institute Genome Sequencing Center for Infectious Disease"/>
            <person name="Wu L."/>
            <person name="Ma J."/>
        </authorList>
    </citation>
    <scope>NUCLEOTIDE SEQUENCE [LARGE SCALE GENOMIC DNA]</scope>
    <source>
        <strain evidence="3">JCM 14234</strain>
    </source>
</reference>
<gene>
    <name evidence="2" type="ORF">GCM10010528_29750</name>
</gene>
<keyword evidence="1" id="KW-1133">Transmembrane helix</keyword>
<keyword evidence="1" id="KW-0472">Membrane</keyword>
<feature type="transmembrane region" description="Helical" evidence="1">
    <location>
        <begin position="109"/>
        <end position="131"/>
    </location>
</feature>
<dbReference type="RefSeq" id="WP_290706871.1">
    <property type="nucleotide sequence ID" value="NZ_BAAAVS010000059.1"/>
</dbReference>
<feature type="transmembrane region" description="Helical" evidence="1">
    <location>
        <begin position="151"/>
        <end position="172"/>
    </location>
</feature>
<name>A0ABP6LM69_9ACTN</name>
<organism evidence="2 3">
    <name type="scientific">Gordonia defluvii</name>
    <dbReference type="NCBI Taxonomy" id="283718"/>
    <lineage>
        <taxon>Bacteria</taxon>
        <taxon>Bacillati</taxon>
        <taxon>Actinomycetota</taxon>
        <taxon>Actinomycetes</taxon>
        <taxon>Mycobacteriales</taxon>
        <taxon>Gordoniaceae</taxon>
        <taxon>Gordonia</taxon>
    </lineage>
</organism>
<dbReference type="EMBL" id="BAAAVS010000059">
    <property type="protein sequence ID" value="GAA3048613.1"/>
    <property type="molecule type" value="Genomic_DNA"/>
</dbReference>
<keyword evidence="1" id="KW-0812">Transmembrane</keyword>
<feature type="transmembrane region" description="Helical" evidence="1">
    <location>
        <begin position="73"/>
        <end position="97"/>
    </location>
</feature>
<sequence>MERKFIGAGLLAGLVAGIVSFTFARIFIEPQVAKAIDFEESQSRAEEAVAHTAGHDHGEVEVFSRTIQENVGAGVGTVVFALAMGAFFAVAFTVLWAYVGRRWPSTDPLAVVGVLGLLGFVAAFGVPFFVYPANPPAVGASDTIGARSGTFLTITLVSVIAMIVAVVVALQLRDRLGGLGGAAVAGFGYLVVIAAAKALLPEFHEVPAGFPAAVVGDFRVYAIANQVVLWAVLTLVFAATISAIGRRTVSSAGNLVAGAR</sequence>
<proteinExistence type="predicted"/>
<dbReference type="InterPro" id="IPR012666">
    <property type="entry name" value="CbtA_put"/>
</dbReference>
<accession>A0ABP6LM69</accession>
<feature type="transmembrane region" description="Helical" evidence="1">
    <location>
        <begin position="220"/>
        <end position="244"/>
    </location>
</feature>
<protein>
    <submittedName>
        <fullName evidence="2">CbtA family protein</fullName>
    </submittedName>
</protein>
<keyword evidence="3" id="KW-1185">Reference proteome</keyword>
<evidence type="ECO:0000256" key="1">
    <source>
        <dbReference type="SAM" id="Phobius"/>
    </source>
</evidence>
<evidence type="ECO:0000313" key="2">
    <source>
        <dbReference type="EMBL" id="GAA3048613.1"/>
    </source>
</evidence>